<keyword evidence="9" id="KW-1185">Reference proteome</keyword>
<dbReference type="GO" id="GO:0005886">
    <property type="term" value="C:plasma membrane"/>
    <property type="evidence" value="ECO:0007669"/>
    <property type="project" value="UniProtKB-SubCell"/>
</dbReference>
<dbReference type="AlphaFoldDB" id="E1QQG2"/>
<evidence type="ECO:0000256" key="1">
    <source>
        <dbReference type="ARBA" id="ARBA00004651"/>
    </source>
</evidence>
<dbReference type="PANTHER" id="PTHR42709:SF6">
    <property type="entry name" value="UNDECAPRENYL PHOSPHATE TRANSPORTER A"/>
    <property type="match status" value="1"/>
</dbReference>
<keyword evidence="5 6" id="KW-0472">Membrane</keyword>
<reference evidence="9" key="2">
    <citation type="journal article" date="2010" name="Stand. Genomic Sci.">
        <title>Complete genome sequence of Vulcanisaeta distributa type strain (IC-017T).</title>
        <authorList>
            <person name="Mavromatis K."/>
            <person name="Sikorski J."/>
            <person name="Pabst E."/>
            <person name="Teshima H."/>
            <person name="Lapidus A."/>
            <person name="Lucas S."/>
            <person name="Nolan M."/>
            <person name="Glavina Del Rio T."/>
            <person name="Cheng J."/>
            <person name="Bruce D."/>
            <person name="Goodwin L."/>
            <person name="Pitluck S."/>
            <person name="Liolios K."/>
            <person name="Ivanova N."/>
            <person name="Mikhailova N."/>
            <person name="Pati A."/>
            <person name="Chen A."/>
            <person name="Palaniappan K."/>
            <person name="Land M."/>
            <person name="Hauser L."/>
            <person name="Chang Y."/>
            <person name="Jeffries C."/>
            <person name="Rohde M."/>
            <person name="Spring S."/>
            <person name="Goker M."/>
            <person name="Wirth R."/>
            <person name="Woyke T."/>
            <person name="Bristow J."/>
            <person name="Eisen J."/>
            <person name="Markowitz V."/>
            <person name="Hugenholtz P."/>
            <person name="Klenk H."/>
            <person name="Kyrpides N."/>
        </authorList>
    </citation>
    <scope>NUCLEOTIDE SEQUENCE [LARGE SCALE GENOMIC DNA]</scope>
    <source>
        <strain evidence="9">DSM 14429 / JCM 11212 / NBRC 100878 / IC-017</strain>
    </source>
</reference>
<proteinExistence type="predicted"/>
<evidence type="ECO:0000256" key="3">
    <source>
        <dbReference type="ARBA" id="ARBA00022692"/>
    </source>
</evidence>
<dbReference type="Pfam" id="PF09335">
    <property type="entry name" value="VTT_dom"/>
    <property type="match status" value="1"/>
</dbReference>
<feature type="transmembrane region" description="Helical" evidence="6">
    <location>
        <begin position="36"/>
        <end position="57"/>
    </location>
</feature>
<reference evidence="8 9" key="1">
    <citation type="journal article" date="2010" name="Stand. Genomic Sci.">
        <title>Complete genome sequence of Vulcanisaeta distributa type strain (IC-017).</title>
        <authorList>
            <person name="Mavromatis K."/>
            <person name="Sikorski J."/>
            <person name="Pabst E."/>
            <person name="Teshima H."/>
            <person name="Lapidus A."/>
            <person name="Lucas S."/>
            <person name="Nolan M."/>
            <person name="Glavina Del Rio T."/>
            <person name="Cheng J.F."/>
            <person name="Bruce D."/>
            <person name="Goodwin L."/>
            <person name="Pitluck S."/>
            <person name="Liolios K."/>
            <person name="Ivanova N."/>
            <person name="Mikhailova N."/>
            <person name="Pati A."/>
            <person name="Chen A."/>
            <person name="Palaniappan K."/>
            <person name="Land M."/>
            <person name="Hauser L."/>
            <person name="Chang Y.J."/>
            <person name="Jeffries C.D."/>
            <person name="Rohde M."/>
            <person name="Spring S."/>
            <person name="Goker M."/>
            <person name="Wirth R."/>
            <person name="Woyke T."/>
            <person name="Bristow J."/>
            <person name="Eisen J.A."/>
            <person name="Markowitz V."/>
            <person name="Hugenholtz P."/>
            <person name="Klenk H.P."/>
            <person name="Kyrpides N.C."/>
        </authorList>
    </citation>
    <scope>NUCLEOTIDE SEQUENCE [LARGE SCALE GENOMIC DNA]</scope>
    <source>
        <strain evidence="9">DSM 14429 / JCM 11212 / NBRC 100878 / IC-017</strain>
    </source>
</reference>
<dbReference type="InterPro" id="IPR051311">
    <property type="entry name" value="DedA_domain"/>
</dbReference>
<feature type="transmembrane region" description="Helical" evidence="6">
    <location>
        <begin position="102"/>
        <end position="120"/>
    </location>
</feature>
<feature type="transmembrane region" description="Helical" evidence="6">
    <location>
        <begin position="169"/>
        <end position="188"/>
    </location>
</feature>
<feature type="transmembrane region" description="Helical" evidence="6">
    <location>
        <begin position="132"/>
        <end position="157"/>
    </location>
</feature>
<dbReference type="eggNOG" id="arCOG03117">
    <property type="taxonomic scope" value="Archaea"/>
</dbReference>
<feature type="domain" description="VTT" evidence="7">
    <location>
        <begin position="28"/>
        <end position="154"/>
    </location>
</feature>
<evidence type="ECO:0000313" key="8">
    <source>
        <dbReference type="EMBL" id="ADN50457.1"/>
    </source>
</evidence>
<dbReference type="KEGG" id="vdi:Vdis_1069"/>
<dbReference type="InterPro" id="IPR032816">
    <property type="entry name" value="VTT_dom"/>
</dbReference>
<gene>
    <name evidence="8" type="ordered locus">Vdis_1069</name>
</gene>
<evidence type="ECO:0000256" key="5">
    <source>
        <dbReference type="ARBA" id="ARBA00023136"/>
    </source>
</evidence>
<evidence type="ECO:0000256" key="2">
    <source>
        <dbReference type="ARBA" id="ARBA00022475"/>
    </source>
</evidence>
<organism evidence="8 9">
    <name type="scientific">Vulcanisaeta distributa (strain DSM 14429 / JCM 11212 / NBRC 100878 / IC-017)</name>
    <dbReference type="NCBI Taxonomy" id="572478"/>
    <lineage>
        <taxon>Archaea</taxon>
        <taxon>Thermoproteota</taxon>
        <taxon>Thermoprotei</taxon>
        <taxon>Thermoproteales</taxon>
        <taxon>Thermoproteaceae</taxon>
        <taxon>Vulcanisaeta</taxon>
    </lineage>
</organism>
<dbReference type="STRING" id="572478.Vdis_1069"/>
<dbReference type="RefSeq" id="WP_013336182.1">
    <property type="nucleotide sequence ID" value="NC_014537.1"/>
</dbReference>
<feature type="transmembrane region" description="Helical" evidence="6">
    <location>
        <begin position="9"/>
        <end position="30"/>
    </location>
</feature>
<dbReference type="PANTHER" id="PTHR42709">
    <property type="entry name" value="ALKALINE PHOSPHATASE LIKE PROTEIN"/>
    <property type="match status" value="1"/>
</dbReference>
<evidence type="ECO:0000313" key="9">
    <source>
        <dbReference type="Proteomes" id="UP000006681"/>
    </source>
</evidence>
<evidence type="ECO:0000259" key="7">
    <source>
        <dbReference type="Pfam" id="PF09335"/>
    </source>
</evidence>
<evidence type="ECO:0000256" key="6">
    <source>
        <dbReference type="SAM" id="Phobius"/>
    </source>
</evidence>
<dbReference type="HOGENOM" id="CLU_044208_1_2_2"/>
<protein>
    <submittedName>
        <fullName evidence="8">SNARE associated Golgi protein-related protein</fullName>
    </submittedName>
</protein>
<accession>E1QQG2</accession>
<sequence>MLEYVFKGLYGYASVFVLMVLEGMSLPIPSEVVMPLVGYYASLGLINPVLGALVGTLGSLVGSLIDYYIAYYLGLPFLLRYGRLFGLNRRRLDSLSRWFNKYGMAAVFGFRFLPGFRALISFPAGLAGMRIMGFIIVTFLGHLIWDTILVYIGYAFATQWSLIIGLIDKYLYVVAVVAVIVIVAYIILRLRMEPKHGNS</sequence>
<comment type="subcellular location">
    <subcellularLocation>
        <location evidence="1">Cell membrane</location>
        <topology evidence="1">Multi-pass membrane protein</topology>
    </subcellularLocation>
</comment>
<dbReference type="EMBL" id="CP002100">
    <property type="protein sequence ID" value="ADN50457.1"/>
    <property type="molecule type" value="Genomic_DNA"/>
</dbReference>
<evidence type="ECO:0000256" key="4">
    <source>
        <dbReference type="ARBA" id="ARBA00022989"/>
    </source>
</evidence>
<dbReference type="Proteomes" id="UP000006681">
    <property type="component" value="Chromosome"/>
</dbReference>
<feature type="transmembrane region" description="Helical" evidence="6">
    <location>
        <begin position="64"/>
        <end position="82"/>
    </location>
</feature>
<dbReference type="GeneID" id="9752000"/>
<name>E1QQG2_VULDI</name>
<keyword evidence="4 6" id="KW-1133">Transmembrane helix</keyword>
<keyword evidence="2" id="KW-1003">Cell membrane</keyword>
<keyword evidence="3 6" id="KW-0812">Transmembrane</keyword>